<dbReference type="RefSeq" id="WP_245924608.1">
    <property type="nucleotide sequence ID" value="NZ_OMOI01000001.1"/>
</dbReference>
<dbReference type="InterPro" id="IPR047057">
    <property type="entry name" value="MerR_fam"/>
</dbReference>
<dbReference type="InterPro" id="IPR009061">
    <property type="entry name" value="DNA-bd_dom_put_sf"/>
</dbReference>
<name>A0A2R8AKX4_9RHOB</name>
<dbReference type="Pfam" id="PF13411">
    <property type="entry name" value="MerR_1"/>
    <property type="match status" value="1"/>
</dbReference>
<dbReference type="PANTHER" id="PTHR30204">
    <property type="entry name" value="REDOX-CYCLING DRUG-SENSING TRANSCRIPTIONAL ACTIVATOR SOXR"/>
    <property type="match status" value="1"/>
</dbReference>
<feature type="compositionally biased region" description="Basic and acidic residues" evidence="2">
    <location>
        <begin position="135"/>
        <end position="144"/>
    </location>
</feature>
<gene>
    <name evidence="4" type="ORF">ALP8811_01695</name>
</gene>
<dbReference type="GO" id="GO:0003700">
    <property type="term" value="F:DNA-binding transcription factor activity"/>
    <property type="evidence" value="ECO:0007669"/>
    <property type="project" value="InterPro"/>
</dbReference>
<feature type="compositionally biased region" description="Polar residues" evidence="2">
    <location>
        <begin position="111"/>
        <end position="129"/>
    </location>
</feature>
<sequence>MDKKSPDAFRTISEVADWLGVPTHVLRFWESRFTQVKPVKRAGGRRYYRPADMELLGGIRKLLHEDGMTIRGVQKLLREQGVKHVATMSPPLESNEMRDSDGSNVVPLASARNTTDENPQESVVQATEDNSPDVAEAHDDHQDTVDETPASAPEPAPEDIADHDSPPTLTDATDEAPEDLVVPHADQSEPVLAEDAPTERDLFSAEVAQASEAVAAPQSDPDLSAPEHSHEPTELEADIAETHTPDEGETPPSEIADPAADILGEAPEAFEPETAAPADPAPVTESDPAPEAPAPIDISHIPADSADDVHAVAPSVLVSVQLRAFRAAGGNLPDDTLSSLTARLSDLATRMAPAPSDNGQAE</sequence>
<evidence type="ECO:0000313" key="4">
    <source>
        <dbReference type="EMBL" id="SPF76682.1"/>
    </source>
</evidence>
<reference evidence="5" key="1">
    <citation type="submission" date="2018-03" db="EMBL/GenBank/DDBJ databases">
        <authorList>
            <person name="Rodrigo-Torres L."/>
            <person name="Arahal R. D."/>
            <person name="Lucena T."/>
        </authorList>
    </citation>
    <scope>NUCLEOTIDE SEQUENCE [LARGE SCALE GENOMIC DNA]</scope>
    <source>
        <strain evidence="5">CECT 8811</strain>
    </source>
</reference>
<accession>A0A2R8AKX4</accession>
<dbReference type="AlphaFoldDB" id="A0A2R8AKX4"/>
<evidence type="ECO:0000313" key="5">
    <source>
        <dbReference type="Proteomes" id="UP000244911"/>
    </source>
</evidence>
<dbReference type="Gene3D" id="1.10.1660.10">
    <property type="match status" value="1"/>
</dbReference>
<feature type="compositionally biased region" description="Low complexity" evidence="2">
    <location>
        <begin position="265"/>
        <end position="299"/>
    </location>
</feature>
<keyword evidence="5" id="KW-1185">Reference proteome</keyword>
<dbReference type="EMBL" id="OMOI01000001">
    <property type="protein sequence ID" value="SPF76682.1"/>
    <property type="molecule type" value="Genomic_DNA"/>
</dbReference>
<feature type="region of interest" description="Disordered" evidence="2">
    <location>
        <begin position="87"/>
        <end position="302"/>
    </location>
</feature>
<protein>
    <recommendedName>
        <fullName evidence="3">HTH merR-type domain-containing protein</fullName>
    </recommendedName>
</protein>
<dbReference type="GO" id="GO:0003677">
    <property type="term" value="F:DNA binding"/>
    <property type="evidence" value="ECO:0007669"/>
    <property type="project" value="UniProtKB-KW"/>
</dbReference>
<dbReference type="SMART" id="SM00422">
    <property type="entry name" value="HTH_MERR"/>
    <property type="match status" value="1"/>
</dbReference>
<proteinExistence type="predicted"/>
<dbReference type="InterPro" id="IPR000551">
    <property type="entry name" value="MerR-type_HTH_dom"/>
</dbReference>
<organism evidence="4 5">
    <name type="scientific">Aliiroseovarius pelagivivens</name>
    <dbReference type="NCBI Taxonomy" id="1639690"/>
    <lineage>
        <taxon>Bacteria</taxon>
        <taxon>Pseudomonadati</taxon>
        <taxon>Pseudomonadota</taxon>
        <taxon>Alphaproteobacteria</taxon>
        <taxon>Rhodobacterales</taxon>
        <taxon>Paracoccaceae</taxon>
        <taxon>Aliiroseovarius</taxon>
    </lineage>
</organism>
<evidence type="ECO:0000256" key="2">
    <source>
        <dbReference type="SAM" id="MobiDB-lite"/>
    </source>
</evidence>
<feature type="domain" description="HTH merR-type" evidence="3">
    <location>
        <begin position="11"/>
        <end position="79"/>
    </location>
</feature>
<dbReference type="Proteomes" id="UP000244911">
    <property type="component" value="Unassembled WGS sequence"/>
</dbReference>
<dbReference type="PANTHER" id="PTHR30204:SF15">
    <property type="entry name" value="BLL5018 PROTEIN"/>
    <property type="match status" value="1"/>
</dbReference>
<feature type="compositionally biased region" description="Low complexity" evidence="2">
    <location>
        <begin position="204"/>
        <end position="218"/>
    </location>
</feature>
<dbReference type="SUPFAM" id="SSF46955">
    <property type="entry name" value="Putative DNA-binding domain"/>
    <property type="match status" value="1"/>
</dbReference>
<keyword evidence="1" id="KW-0238">DNA-binding</keyword>
<evidence type="ECO:0000256" key="1">
    <source>
        <dbReference type="ARBA" id="ARBA00023125"/>
    </source>
</evidence>
<evidence type="ECO:0000259" key="3">
    <source>
        <dbReference type="PROSITE" id="PS50937"/>
    </source>
</evidence>
<dbReference type="CDD" id="cd04765">
    <property type="entry name" value="HTH_MlrA-like_sg2"/>
    <property type="match status" value="1"/>
</dbReference>
<dbReference type="PROSITE" id="PS50937">
    <property type="entry name" value="HTH_MERR_2"/>
    <property type="match status" value="1"/>
</dbReference>